<dbReference type="Pfam" id="PF00027">
    <property type="entry name" value="cNMP_binding"/>
    <property type="match status" value="1"/>
</dbReference>
<dbReference type="PROSITE" id="PS51063">
    <property type="entry name" value="HTH_CRP_2"/>
    <property type="match status" value="1"/>
</dbReference>
<feature type="domain" description="HTH crp-type" evidence="4">
    <location>
        <begin position="159"/>
        <end position="232"/>
    </location>
</feature>
<name>A0A0R2CXS0_9LACO</name>
<dbReference type="STRING" id="1423725.FC19_GL000946"/>
<evidence type="ECO:0000256" key="1">
    <source>
        <dbReference type="ARBA" id="ARBA00023015"/>
    </source>
</evidence>
<protein>
    <recommendedName>
        <fullName evidence="4">HTH crp-type domain-containing protein</fullName>
    </recommendedName>
</protein>
<dbReference type="SUPFAM" id="SSF46785">
    <property type="entry name" value="Winged helix' DNA-binding domain"/>
    <property type="match status" value="1"/>
</dbReference>
<evidence type="ECO:0000313" key="5">
    <source>
        <dbReference type="EMBL" id="KRM96648.1"/>
    </source>
</evidence>
<organism evidence="5 6">
    <name type="scientific">Liquorilactobacillus aquaticus DSM 21051</name>
    <dbReference type="NCBI Taxonomy" id="1423725"/>
    <lineage>
        <taxon>Bacteria</taxon>
        <taxon>Bacillati</taxon>
        <taxon>Bacillota</taxon>
        <taxon>Bacilli</taxon>
        <taxon>Lactobacillales</taxon>
        <taxon>Lactobacillaceae</taxon>
        <taxon>Liquorilactobacillus</taxon>
    </lineage>
</organism>
<dbReference type="InterPro" id="IPR014710">
    <property type="entry name" value="RmlC-like_jellyroll"/>
</dbReference>
<keyword evidence="2" id="KW-0238">DNA-binding</keyword>
<dbReference type="SUPFAM" id="SSF51206">
    <property type="entry name" value="cAMP-binding domain-like"/>
    <property type="match status" value="1"/>
</dbReference>
<dbReference type="InterPro" id="IPR000595">
    <property type="entry name" value="cNMP-bd_dom"/>
</dbReference>
<dbReference type="InterPro" id="IPR012318">
    <property type="entry name" value="HTH_CRP"/>
</dbReference>
<keyword evidence="1" id="KW-0805">Transcription regulation</keyword>
<evidence type="ECO:0000256" key="2">
    <source>
        <dbReference type="ARBA" id="ARBA00023125"/>
    </source>
</evidence>
<dbReference type="InterPro" id="IPR036388">
    <property type="entry name" value="WH-like_DNA-bd_sf"/>
</dbReference>
<dbReference type="EMBL" id="AYZD01000015">
    <property type="protein sequence ID" value="KRM96648.1"/>
    <property type="molecule type" value="Genomic_DNA"/>
</dbReference>
<dbReference type="CDD" id="cd00038">
    <property type="entry name" value="CAP_ED"/>
    <property type="match status" value="1"/>
</dbReference>
<dbReference type="GO" id="GO:0006355">
    <property type="term" value="P:regulation of DNA-templated transcription"/>
    <property type="evidence" value="ECO:0007669"/>
    <property type="project" value="InterPro"/>
</dbReference>
<dbReference type="AlphaFoldDB" id="A0A0R2CXS0"/>
<dbReference type="Proteomes" id="UP000051015">
    <property type="component" value="Unassembled WGS sequence"/>
</dbReference>
<accession>A0A0R2CXS0</accession>
<reference evidence="5 6" key="1">
    <citation type="journal article" date="2015" name="Genome Announc.">
        <title>Expanding the biotechnology potential of lactobacilli through comparative genomics of 213 strains and associated genera.</title>
        <authorList>
            <person name="Sun Z."/>
            <person name="Harris H.M."/>
            <person name="McCann A."/>
            <person name="Guo C."/>
            <person name="Argimon S."/>
            <person name="Zhang W."/>
            <person name="Yang X."/>
            <person name="Jeffery I.B."/>
            <person name="Cooney J.C."/>
            <person name="Kagawa T.F."/>
            <person name="Liu W."/>
            <person name="Song Y."/>
            <person name="Salvetti E."/>
            <person name="Wrobel A."/>
            <person name="Rasinkangas P."/>
            <person name="Parkhill J."/>
            <person name="Rea M.C."/>
            <person name="O'Sullivan O."/>
            <person name="Ritari J."/>
            <person name="Douillard F.P."/>
            <person name="Paul Ross R."/>
            <person name="Yang R."/>
            <person name="Briner A.E."/>
            <person name="Felis G.E."/>
            <person name="de Vos W.M."/>
            <person name="Barrangou R."/>
            <person name="Klaenhammer T.R."/>
            <person name="Caufield P.W."/>
            <person name="Cui Y."/>
            <person name="Zhang H."/>
            <person name="O'Toole P.W."/>
        </authorList>
    </citation>
    <scope>NUCLEOTIDE SEQUENCE [LARGE SCALE GENOMIC DNA]</scope>
    <source>
        <strain evidence="5 6">DSM 21051</strain>
    </source>
</reference>
<dbReference type="InterPro" id="IPR018490">
    <property type="entry name" value="cNMP-bd_dom_sf"/>
</dbReference>
<keyword evidence="6" id="KW-1185">Reference proteome</keyword>
<gene>
    <name evidence="5" type="ORF">FC19_GL000946</name>
</gene>
<dbReference type="PATRIC" id="fig|1423725.3.peg.974"/>
<dbReference type="Gene3D" id="2.60.120.10">
    <property type="entry name" value="Jelly Rolls"/>
    <property type="match status" value="1"/>
</dbReference>
<dbReference type="Gene3D" id="1.10.10.10">
    <property type="entry name" value="Winged helix-like DNA-binding domain superfamily/Winged helix DNA-binding domain"/>
    <property type="match status" value="1"/>
</dbReference>
<sequence>MENTQMEKAQQVLVREKLKQLRMKSLLDRQSIDDVSSISTFKEFSHKSNMGYRAGDSSKVYLIVSGIVSVKVSNEKGRNVRCFLLGRDDFFPVLMFSANDTSNVLFEISTCSKVEVLVIPAEEIKRLAKRNKTIHKLYMQMRDELIAERTNHAIDVSAPQMKERVIEELLFIGKKFGETCPEGVRIKNHWITREILGYVVGTTPKTVSATFSRLEKDSLVTLSRHVWILKPIFFEKYKYLG</sequence>
<dbReference type="GO" id="GO:0003677">
    <property type="term" value="F:DNA binding"/>
    <property type="evidence" value="ECO:0007669"/>
    <property type="project" value="UniProtKB-KW"/>
</dbReference>
<dbReference type="InterPro" id="IPR036390">
    <property type="entry name" value="WH_DNA-bd_sf"/>
</dbReference>
<evidence type="ECO:0000259" key="4">
    <source>
        <dbReference type="PROSITE" id="PS51063"/>
    </source>
</evidence>
<evidence type="ECO:0000256" key="3">
    <source>
        <dbReference type="ARBA" id="ARBA00023163"/>
    </source>
</evidence>
<comment type="caution">
    <text evidence="5">The sequence shown here is derived from an EMBL/GenBank/DDBJ whole genome shotgun (WGS) entry which is preliminary data.</text>
</comment>
<proteinExistence type="predicted"/>
<keyword evidence="3" id="KW-0804">Transcription</keyword>
<evidence type="ECO:0000313" key="6">
    <source>
        <dbReference type="Proteomes" id="UP000051015"/>
    </source>
</evidence>